<evidence type="ECO:0000313" key="3">
    <source>
        <dbReference type="Proteomes" id="UP001500457"/>
    </source>
</evidence>
<evidence type="ECO:0000313" key="2">
    <source>
        <dbReference type="EMBL" id="GAA4874296.1"/>
    </source>
</evidence>
<organism evidence="2 3">
    <name type="scientific">Actinomycetospora straminea</name>
    <dbReference type="NCBI Taxonomy" id="663607"/>
    <lineage>
        <taxon>Bacteria</taxon>
        <taxon>Bacillati</taxon>
        <taxon>Actinomycetota</taxon>
        <taxon>Actinomycetes</taxon>
        <taxon>Pseudonocardiales</taxon>
        <taxon>Pseudonocardiaceae</taxon>
        <taxon>Actinomycetospora</taxon>
    </lineage>
</organism>
<evidence type="ECO:0000256" key="1">
    <source>
        <dbReference type="SAM" id="MobiDB-lite"/>
    </source>
</evidence>
<dbReference type="EMBL" id="BAABHQ010000005">
    <property type="protein sequence ID" value="GAA4874296.1"/>
    <property type="molecule type" value="Genomic_DNA"/>
</dbReference>
<keyword evidence="3" id="KW-1185">Reference proteome</keyword>
<sequence>MTATHAATVEPTTAPPAARPPAPRDDVAAPGPALSVPLPWLGTIRLSRGQVVYVGGIVGLTAAGLLDWPIALVIAAGSVLTSDDGSRGAAAA</sequence>
<proteinExistence type="predicted"/>
<feature type="region of interest" description="Disordered" evidence="1">
    <location>
        <begin position="1"/>
        <end position="30"/>
    </location>
</feature>
<reference evidence="3" key="1">
    <citation type="journal article" date="2019" name="Int. J. Syst. Evol. Microbiol.">
        <title>The Global Catalogue of Microorganisms (GCM) 10K type strain sequencing project: providing services to taxonomists for standard genome sequencing and annotation.</title>
        <authorList>
            <consortium name="The Broad Institute Genomics Platform"/>
            <consortium name="The Broad Institute Genome Sequencing Center for Infectious Disease"/>
            <person name="Wu L."/>
            <person name="Ma J."/>
        </authorList>
    </citation>
    <scope>NUCLEOTIDE SEQUENCE [LARGE SCALE GENOMIC DNA]</scope>
    <source>
        <strain evidence="3">JCM 17983</strain>
    </source>
</reference>
<dbReference type="RefSeq" id="WP_274230797.1">
    <property type="nucleotide sequence ID" value="NZ_BAABHQ010000005.1"/>
</dbReference>
<protein>
    <submittedName>
        <fullName evidence="2">Uncharacterized protein</fullName>
    </submittedName>
</protein>
<feature type="compositionally biased region" description="Low complexity" evidence="1">
    <location>
        <begin position="1"/>
        <end position="12"/>
    </location>
</feature>
<comment type="caution">
    <text evidence="2">The sequence shown here is derived from an EMBL/GenBank/DDBJ whole genome shotgun (WGS) entry which is preliminary data.</text>
</comment>
<name>A0ABP9EK46_9PSEU</name>
<accession>A0ABP9EK46</accession>
<gene>
    <name evidence="2" type="ORF">GCM10023203_25340</name>
</gene>
<dbReference type="Proteomes" id="UP001500457">
    <property type="component" value="Unassembled WGS sequence"/>
</dbReference>